<dbReference type="GeneID" id="63849458"/>
<dbReference type="Proteomes" id="UP000800039">
    <property type="component" value="Unassembled WGS sequence"/>
</dbReference>
<sequence>MTGSSQFSCGSIVMPALAILSPGRTGVGVTLGCILASPSKAGGATSRLTRVGMKVRFSVLCGSILKIDSGNNTEGAWLPERNMARSQDLRSIQNPVFESQPYQMV</sequence>
<protein>
    <submittedName>
        <fullName evidence="1">Uncharacterized protein</fullName>
    </submittedName>
</protein>
<organism evidence="1 2">
    <name type="scientific">Cucurbitaria berberidis CBS 394.84</name>
    <dbReference type="NCBI Taxonomy" id="1168544"/>
    <lineage>
        <taxon>Eukaryota</taxon>
        <taxon>Fungi</taxon>
        <taxon>Dikarya</taxon>
        <taxon>Ascomycota</taxon>
        <taxon>Pezizomycotina</taxon>
        <taxon>Dothideomycetes</taxon>
        <taxon>Pleosporomycetidae</taxon>
        <taxon>Pleosporales</taxon>
        <taxon>Pleosporineae</taxon>
        <taxon>Cucurbitariaceae</taxon>
        <taxon>Cucurbitaria</taxon>
    </lineage>
</organism>
<gene>
    <name evidence="1" type="ORF">K460DRAFT_359623</name>
</gene>
<comment type="caution">
    <text evidence="1">The sequence shown here is derived from an EMBL/GenBank/DDBJ whole genome shotgun (WGS) entry which is preliminary data.</text>
</comment>
<evidence type="ECO:0000313" key="2">
    <source>
        <dbReference type="Proteomes" id="UP000800039"/>
    </source>
</evidence>
<dbReference type="RefSeq" id="XP_040783652.1">
    <property type="nucleotide sequence ID" value="XM_040932207.1"/>
</dbReference>
<dbReference type="AlphaFoldDB" id="A0A9P4G9C4"/>
<proteinExistence type="predicted"/>
<name>A0A9P4G9C4_9PLEO</name>
<dbReference type="EMBL" id="ML976619">
    <property type="protein sequence ID" value="KAF1841089.1"/>
    <property type="molecule type" value="Genomic_DNA"/>
</dbReference>
<evidence type="ECO:0000313" key="1">
    <source>
        <dbReference type="EMBL" id="KAF1841089.1"/>
    </source>
</evidence>
<keyword evidence="2" id="KW-1185">Reference proteome</keyword>
<reference evidence="1" key="1">
    <citation type="submission" date="2020-01" db="EMBL/GenBank/DDBJ databases">
        <authorList>
            <consortium name="DOE Joint Genome Institute"/>
            <person name="Haridas S."/>
            <person name="Albert R."/>
            <person name="Binder M."/>
            <person name="Bloem J."/>
            <person name="Labutti K."/>
            <person name="Salamov A."/>
            <person name="Andreopoulos B."/>
            <person name="Baker S.E."/>
            <person name="Barry K."/>
            <person name="Bills G."/>
            <person name="Bluhm B.H."/>
            <person name="Cannon C."/>
            <person name="Castanera R."/>
            <person name="Culley D.E."/>
            <person name="Daum C."/>
            <person name="Ezra D."/>
            <person name="Gonzalez J.B."/>
            <person name="Henrissat B."/>
            <person name="Kuo A."/>
            <person name="Liang C."/>
            <person name="Lipzen A."/>
            <person name="Lutzoni F."/>
            <person name="Magnuson J."/>
            <person name="Mondo S."/>
            <person name="Nolan M."/>
            <person name="Ohm R."/>
            <person name="Pangilinan J."/>
            <person name="Park H.-J."/>
            <person name="Ramirez L."/>
            <person name="Alfaro M."/>
            <person name="Sun H."/>
            <person name="Tritt A."/>
            <person name="Yoshinaga Y."/>
            <person name="Zwiers L.-H."/>
            <person name="Turgeon B.G."/>
            <person name="Goodwin S.B."/>
            <person name="Spatafora J.W."/>
            <person name="Crous P.W."/>
            <person name="Grigoriev I.V."/>
        </authorList>
    </citation>
    <scope>NUCLEOTIDE SEQUENCE</scope>
    <source>
        <strain evidence="1">CBS 394.84</strain>
    </source>
</reference>
<accession>A0A9P4G9C4</accession>